<name>A0A1H3TT91_9MICO</name>
<dbReference type="STRING" id="381665.SAMN05216554_4475"/>
<reference evidence="1 2" key="1">
    <citation type="submission" date="2016-10" db="EMBL/GenBank/DDBJ databases">
        <authorList>
            <person name="de Groot N.N."/>
        </authorList>
    </citation>
    <scope>NUCLEOTIDE SEQUENCE [LARGE SCALE GENOMIC DNA]</scope>
    <source>
        <strain evidence="1 2">CGMCC 4.3491</strain>
    </source>
</reference>
<evidence type="ECO:0000313" key="2">
    <source>
        <dbReference type="Proteomes" id="UP000198891"/>
    </source>
</evidence>
<proteinExistence type="predicted"/>
<dbReference type="Proteomes" id="UP000198891">
    <property type="component" value="Unassembled WGS sequence"/>
</dbReference>
<gene>
    <name evidence="1" type="ORF">SAMN05216554_4475</name>
</gene>
<protein>
    <submittedName>
        <fullName evidence="1">Uncharacterized protein</fullName>
    </submittedName>
</protein>
<accession>A0A1H3TT91</accession>
<dbReference type="EMBL" id="FNPZ01000007">
    <property type="protein sequence ID" value="SDZ53247.1"/>
    <property type="molecule type" value="Genomic_DNA"/>
</dbReference>
<keyword evidence="2" id="KW-1185">Reference proteome</keyword>
<sequence>MGIHYFAYPTHPLFVDAAIAGPRAHLDSDEFHQFFSHGEPDLPPPDLGECRREMERPFGSRPDRPSRPAFQLAEGEVGPFSLRYLAVRRRSEPAITKRAPSPVTRALTP</sequence>
<dbReference type="AlphaFoldDB" id="A0A1H3TT91"/>
<organism evidence="1 2">
    <name type="scientific">Herbiconiux ginsengi</name>
    <dbReference type="NCBI Taxonomy" id="381665"/>
    <lineage>
        <taxon>Bacteria</taxon>
        <taxon>Bacillati</taxon>
        <taxon>Actinomycetota</taxon>
        <taxon>Actinomycetes</taxon>
        <taxon>Micrococcales</taxon>
        <taxon>Microbacteriaceae</taxon>
        <taxon>Herbiconiux</taxon>
    </lineage>
</organism>
<evidence type="ECO:0000313" key="1">
    <source>
        <dbReference type="EMBL" id="SDZ53247.1"/>
    </source>
</evidence>